<dbReference type="KEGG" id="mng:MNEG_8706"/>
<keyword evidence="3" id="KW-1185">Reference proteome</keyword>
<dbReference type="Proteomes" id="UP000054498">
    <property type="component" value="Unassembled WGS sequence"/>
</dbReference>
<evidence type="ECO:0000256" key="1">
    <source>
        <dbReference type="SAM" id="SignalP"/>
    </source>
</evidence>
<dbReference type="EMBL" id="KK101903">
    <property type="protein sequence ID" value="KIY99256.1"/>
    <property type="molecule type" value="Genomic_DNA"/>
</dbReference>
<dbReference type="OrthoDB" id="528205at2759"/>
<feature type="signal peptide" evidence="1">
    <location>
        <begin position="1"/>
        <end position="21"/>
    </location>
</feature>
<protein>
    <submittedName>
        <fullName evidence="2">Uncharacterized protein</fullName>
    </submittedName>
</protein>
<evidence type="ECO:0000313" key="2">
    <source>
        <dbReference type="EMBL" id="KIY99256.1"/>
    </source>
</evidence>
<dbReference type="AlphaFoldDB" id="A0A0D2MEU8"/>
<sequence length="209" mass="23251">MARIGTTVLLLLAAACACAHAQDIVDNPFPKNGDVCHDLGDQWKTIKLGTCEAGTVCQGYKRGVFKCISTDKSKGALAIGTVCYDENKVDQKDKAEGEKWRKYYRERNCAWEGTDKQGTPIVQCIQTKEDQKIYKCGRILPLFQKGCFTVSGSMIWGKWNDNQMYDACNGCPCSPPDKVKCKAGPCKYPKCHCTEECTPERQKLRCPTA</sequence>
<feature type="chain" id="PRO_5002258732" evidence="1">
    <location>
        <begin position="22"/>
        <end position="209"/>
    </location>
</feature>
<keyword evidence="1" id="KW-0732">Signal</keyword>
<name>A0A0D2MEU8_9CHLO</name>
<organism evidence="2 3">
    <name type="scientific">Monoraphidium neglectum</name>
    <dbReference type="NCBI Taxonomy" id="145388"/>
    <lineage>
        <taxon>Eukaryota</taxon>
        <taxon>Viridiplantae</taxon>
        <taxon>Chlorophyta</taxon>
        <taxon>core chlorophytes</taxon>
        <taxon>Chlorophyceae</taxon>
        <taxon>CS clade</taxon>
        <taxon>Sphaeropleales</taxon>
        <taxon>Selenastraceae</taxon>
        <taxon>Monoraphidium</taxon>
    </lineage>
</organism>
<dbReference type="PROSITE" id="PS51257">
    <property type="entry name" value="PROKAR_LIPOPROTEIN"/>
    <property type="match status" value="1"/>
</dbReference>
<dbReference type="GeneID" id="25741581"/>
<reference evidence="2 3" key="1">
    <citation type="journal article" date="2013" name="BMC Genomics">
        <title>Reconstruction of the lipid metabolism for the microalga Monoraphidium neglectum from its genome sequence reveals characteristics suitable for biofuel production.</title>
        <authorList>
            <person name="Bogen C."/>
            <person name="Al-Dilaimi A."/>
            <person name="Albersmeier A."/>
            <person name="Wichmann J."/>
            <person name="Grundmann M."/>
            <person name="Rupp O."/>
            <person name="Lauersen K.J."/>
            <person name="Blifernez-Klassen O."/>
            <person name="Kalinowski J."/>
            <person name="Goesmann A."/>
            <person name="Mussgnug J.H."/>
            <person name="Kruse O."/>
        </authorList>
    </citation>
    <scope>NUCLEOTIDE SEQUENCE [LARGE SCALE GENOMIC DNA]</scope>
    <source>
        <strain evidence="2 3">SAG 48.87</strain>
    </source>
</reference>
<accession>A0A0D2MEU8</accession>
<gene>
    <name evidence="2" type="ORF">MNEG_8706</name>
</gene>
<evidence type="ECO:0000313" key="3">
    <source>
        <dbReference type="Proteomes" id="UP000054498"/>
    </source>
</evidence>
<dbReference type="RefSeq" id="XP_013898276.1">
    <property type="nucleotide sequence ID" value="XM_014042822.1"/>
</dbReference>
<proteinExistence type="predicted"/>